<feature type="region of interest" description="Disordered" evidence="2">
    <location>
        <begin position="208"/>
        <end position="239"/>
    </location>
</feature>
<dbReference type="AlphaFoldDB" id="K3X762"/>
<feature type="compositionally biased region" description="Basic and acidic residues" evidence="2">
    <location>
        <begin position="156"/>
        <end position="179"/>
    </location>
</feature>
<evidence type="ECO:0000313" key="5">
    <source>
        <dbReference type="Proteomes" id="UP000019132"/>
    </source>
</evidence>
<organism evidence="4 5">
    <name type="scientific">Globisporangium ultimum (strain ATCC 200006 / CBS 805.95 / DAOM BR144)</name>
    <name type="common">Pythium ultimum</name>
    <dbReference type="NCBI Taxonomy" id="431595"/>
    <lineage>
        <taxon>Eukaryota</taxon>
        <taxon>Sar</taxon>
        <taxon>Stramenopiles</taxon>
        <taxon>Oomycota</taxon>
        <taxon>Peronosporomycetes</taxon>
        <taxon>Pythiales</taxon>
        <taxon>Pythiaceae</taxon>
        <taxon>Globisporangium</taxon>
    </lineage>
</organism>
<dbReference type="PANTHER" id="PTHR13015:SF0">
    <property type="entry name" value="WASH COMPLEX SUBUNIT 3"/>
    <property type="match status" value="1"/>
</dbReference>
<dbReference type="VEuPathDB" id="FungiDB:PYU1_G013034"/>
<dbReference type="STRING" id="431595.K3X762"/>
<feature type="region of interest" description="Disordered" evidence="2">
    <location>
        <begin position="1"/>
        <end position="179"/>
    </location>
</feature>
<dbReference type="GO" id="GO:0030041">
    <property type="term" value="P:actin filament polymerization"/>
    <property type="evidence" value="ECO:0007669"/>
    <property type="project" value="TreeGrafter"/>
</dbReference>
<accession>K3X762</accession>
<dbReference type="InterPro" id="IPR019309">
    <property type="entry name" value="WASHC3"/>
</dbReference>
<dbReference type="PANTHER" id="PTHR13015">
    <property type="entry name" value="PROTEIN AD-016-RELATED"/>
    <property type="match status" value="1"/>
</dbReference>
<proteinExistence type="inferred from homology"/>
<evidence type="ECO:0000259" key="3">
    <source>
        <dbReference type="PROSITE" id="PS51444"/>
    </source>
</evidence>
<reference evidence="4" key="3">
    <citation type="submission" date="2015-02" db="UniProtKB">
        <authorList>
            <consortium name="EnsemblProtists"/>
        </authorList>
    </citation>
    <scope>IDENTIFICATION</scope>
    <source>
        <strain evidence="4">DAOM BR144</strain>
    </source>
</reference>
<dbReference type="eggNOG" id="KOG1922">
    <property type="taxonomic scope" value="Eukaryota"/>
</dbReference>
<dbReference type="Gene3D" id="1.20.58.2220">
    <property type="entry name" value="Formin, FH2 domain"/>
    <property type="match status" value="1"/>
</dbReference>
<dbReference type="PROSITE" id="PS51444">
    <property type="entry name" value="FH2"/>
    <property type="match status" value="1"/>
</dbReference>
<feature type="domain" description="FH2" evidence="3">
    <location>
        <begin position="419"/>
        <end position="610"/>
    </location>
</feature>
<dbReference type="GO" id="GO:0071203">
    <property type="term" value="C:WASH complex"/>
    <property type="evidence" value="ECO:0007669"/>
    <property type="project" value="InterPro"/>
</dbReference>
<name>K3X762_GLOUD</name>
<dbReference type="HOGENOM" id="CLU_448062_0_0_1"/>
<evidence type="ECO:0000313" key="4">
    <source>
        <dbReference type="EnsemblProtists" id="PYU1_T013061"/>
    </source>
</evidence>
<dbReference type="InterPro" id="IPR042201">
    <property type="entry name" value="FH2_Formin_sf"/>
</dbReference>
<feature type="compositionally biased region" description="Polar residues" evidence="2">
    <location>
        <begin position="50"/>
        <end position="61"/>
    </location>
</feature>
<reference evidence="5" key="1">
    <citation type="journal article" date="2010" name="Genome Biol.">
        <title>Genome sequence of the necrotrophic plant pathogen Pythium ultimum reveals original pathogenicity mechanisms and effector repertoire.</title>
        <authorList>
            <person name="Levesque C.A."/>
            <person name="Brouwer H."/>
            <person name="Cano L."/>
            <person name="Hamilton J.P."/>
            <person name="Holt C."/>
            <person name="Huitema E."/>
            <person name="Raffaele S."/>
            <person name="Robideau G.P."/>
            <person name="Thines M."/>
            <person name="Win J."/>
            <person name="Zerillo M.M."/>
            <person name="Beakes G.W."/>
            <person name="Boore J.L."/>
            <person name="Busam D."/>
            <person name="Dumas B."/>
            <person name="Ferriera S."/>
            <person name="Fuerstenberg S.I."/>
            <person name="Gachon C.M."/>
            <person name="Gaulin E."/>
            <person name="Govers F."/>
            <person name="Grenville-Briggs L."/>
            <person name="Horner N."/>
            <person name="Hostetler J."/>
            <person name="Jiang R.H."/>
            <person name="Johnson J."/>
            <person name="Krajaejun T."/>
            <person name="Lin H."/>
            <person name="Meijer H.J."/>
            <person name="Moore B."/>
            <person name="Morris P."/>
            <person name="Phuntmart V."/>
            <person name="Puiu D."/>
            <person name="Shetty J."/>
            <person name="Stajich J.E."/>
            <person name="Tripathy S."/>
            <person name="Wawra S."/>
            <person name="van West P."/>
            <person name="Whitty B.R."/>
            <person name="Coutinho P.M."/>
            <person name="Henrissat B."/>
            <person name="Martin F."/>
            <person name="Thomas P.D."/>
            <person name="Tyler B.M."/>
            <person name="De Vries R.P."/>
            <person name="Kamoun S."/>
            <person name="Yandell M."/>
            <person name="Tisserat N."/>
            <person name="Buell C.R."/>
        </authorList>
    </citation>
    <scope>NUCLEOTIDE SEQUENCE</scope>
    <source>
        <strain evidence="5">DAOM:BR144</strain>
    </source>
</reference>
<comment type="similarity">
    <text evidence="1">Belongs to the CCDC53 family.</text>
</comment>
<dbReference type="EMBL" id="GL376570">
    <property type="status" value="NOT_ANNOTATED_CDS"/>
    <property type="molecule type" value="Genomic_DNA"/>
</dbReference>
<dbReference type="Pfam" id="PF10152">
    <property type="entry name" value="CCDC53"/>
    <property type="match status" value="4"/>
</dbReference>
<dbReference type="Pfam" id="PF02181">
    <property type="entry name" value="FH2"/>
    <property type="match status" value="1"/>
</dbReference>
<feature type="compositionally biased region" description="Basic and acidic residues" evidence="2">
    <location>
        <begin position="78"/>
        <end position="87"/>
    </location>
</feature>
<feature type="compositionally biased region" description="Basic and acidic residues" evidence="2">
    <location>
        <begin position="36"/>
        <end position="49"/>
    </location>
</feature>
<sequence>MLASRNGGAAEKSNQEEQGDGKSNLLTEMLARRGGGSHDSKPVQKKNDTSKSQGGDSSRNNMLAEMLARRGGAPESSPQKKEVKSGDSRGNMLAEMLSRRGGGSKNDDNDSPKKGSKRKALADMLLKRGHASGSEDESPKKSSSNPLSAMLKRRLPQGDKAEAEAPKEGPAKDQTPLKDHPTYMQYFKMLKIGHPPQVVKHRMQRDGVDPSILDHDPNKPLPEPKPAPAASDGFEDAETEAEFQARLAEYNEKSSKYTQMLKVGLPRSVVEHKMRMEGVDTAWLDGPPTKKKRAVAAAPAAPTEEEIAAHKAKYEKYFAMLRVGLPRGAVEHKMRMAGIDPKELDGPKVSAAPAIVAPTEEEIAAHKAKYEKYFAMLRVGLPRGAVEHKMRMAGIDPKELDGPRPVAAAAPAPAVSLAVSKFKRANSIRKKIHWEVKRTSSIQSASRESLWNITIADDAMSEIQISRESKEMLEKLFVKTISDTKKKPAAKKAAASDGDDKKKSMIVLIDMKKSQNIAITLARVKMPFPELKREIIGMNPTVLSTAQLQSLMDMWPDRKEQEAIDAFNGDFSLLGTAEQFLVETRNIPRFKEKLGALMFKQEFPSRVHEL</sequence>
<dbReference type="InParanoid" id="K3X762"/>
<dbReference type="SUPFAM" id="SSF101447">
    <property type="entry name" value="Formin homology 2 domain (FH2 domain)"/>
    <property type="match status" value="1"/>
</dbReference>
<feature type="compositionally biased region" description="Basic and acidic residues" evidence="2">
    <location>
        <begin position="208"/>
        <end position="218"/>
    </location>
</feature>
<protein>
    <recommendedName>
        <fullName evidence="3">FH2 domain-containing protein</fullName>
    </recommendedName>
</protein>
<dbReference type="InterPro" id="IPR015425">
    <property type="entry name" value="FH2_Formin"/>
</dbReference>
<evidence type="ECO:0000256" key="2">
    <source>
        <dbReference type="SAM" id="MobiDB-lite"/>
    </source>
</evidence>
<dbReference type="Proteomes" id="UP000019132">
    <property type="component" value="Unassembled WGS sequence"/>
</dbReference>
<keyword evidence="5" id="KW-1185">Reference proteome</keyword>
<evidence type="ECO:0000256" key="1">
    <source>
        <dbReference type="ARBA" id="ARBA00006290"/>
    </source>
</evidence>
<dbReference type="OMA" id="YEKYFAM"/>
<dbReference type="GO" id="GO:0006887">
    <property type="term" value="P:exocytosis"/>
    <property type="evidence" value="ECO:0007669"/>
    <property type="project" value="TreeGrafter"/>
</dbReference>
<reference evidence="5" key="2">
    <citation type="submission" date="2010-04" db="EMBL/GenBank/DDBJ databases">
        <authorList>
            <person name="Buell R."/>
            <person name="Hamilton J."/>
            <person name="Hostetler J."/>
        </authorList>
    </citation>
    <scope>NUCLEOTIDE SEQUENCE [LARGE SCALE GENOMIC DNA]</scope>
    <source>
        <strain evidence="5">DAOM:BR144</strain>
    </source>
</reference>
<dbReference type="EnsemblProtists" id="PYU1_T013061">
    <property type="protein sequence ID" value="PYU1_T013061"/>
    <property type="gene ID" value="PYU1_G013034"/>
</dbReference>